<evidence type="ECO:0000256" key="3">
    <source>
        <dbReference type="ARBA" id="ARBA00022723"/>
    </source>
</evidence>
<proteinExistence type="inferred from homology"/>
<dbReference type="PANTHER" id="PTHR11239:SF12">
    <property type="entry name" value="DNA-DIRECTED RNA POLYMERASE III SUBUNIT RPC10"/>
    <property type="match status" value="1"/>
</dbReference>
<comment type="caution">
    <text evidence="12">The sequence shown here is derived from an EMBL/GenBank/DDBJ whole genome shotgun (WGS) entry which is preliminary data.</text>
</comment>
<evidence type="ECO:0000256" key="8">
    <source>
        <dbReference type="PIRSR" id="PIRSR005586-1"/>
    </source>
</evidence>
<evidence type="ECO:0000256" key="1">
    <source>
        <dbReference type="ARBA" id="ARBA00004123"/>
    </source>
</evidence>
<evidence type="ECO:0000256" key="7">
    <source>
        <dbReference type="PIRNR" id="PIRNR005586"/>
    </source>
</evidence>
<evidence type="ECO:0000256" key="5">
    <source>
        <dbReference type="ARBA" id="ARBA00022833"/>
    </source>
</evidence>
<dbReference type="CDD" id="cd10509">
    <property type="entry name" value="Zn-ribbon_RPC11"/>
    <property type="match status" value="1"/>
</dbReference>
<feature type="domain" description="TFIIS-type" evidence="11">
    <location>
        <begin position="85"/>
        <end position="125"/>
    </location>
</feature>
<keyword evidence="4 9" id="KW-0863">Zinc-finger</keyword>
<keyword evidence="13" id="KW-1185">Reference proteome</keyword>
<evidence type="ECO:0000313" key="12">
    <source>
        <dbReference type="EMBL" id="KAF6003145.1"/>
    </source>
</evidence>
<dbReference type="PANTHER" id="PTHR11239">
    <property type="entry name" value="DNA-DIRECTED RNA POLYMERASE"/>
    <property type="match status" value="1"/>
</dbReference>
<dbReference type="SUPFAM" id="SSF57783">
    <property type="entry name" value="Zinc beta-ribbon"/>
    <property type="match status" value="1"/>
</dbReference>
<evidence type="ECO:0000259" key="11">
    <source>
        <dbReference type="PROSITE" id="PS51133"/>
    </source>
</evidence>
<name>A0A7J7IJ90_9RHOD</name>
<evidence type="ECO:0000313" key="13">
    <source>
        <dbReference type="Proteomes" id="UP000530660"/>
    </source>
</evidence>
<dbReference type="GO" id="GO:0006386">
    <property type="term" value="P:termination of RNA polymerase III transcription"/>
    <property type="evidence" value="ECO:0007669"/>
    <property type="project" value="TreeGrafter"/>
</dbReference>
<feature type="binding site" evidence="8">
    <location>
        <position position="32"/>
    </location>
    <ligand>
        <name>Zn(2+)</name>
        <dbReference type="ChEBI" id="CHEBI:29105"/>
        <label>1</label>
    </ligand>
</feature>
<sequence length="126" mass="14539">MLYCPLCYERVHTVRYNGAVEGATTCFQCEQCGYRYALPWGRTWAQPVHPWAALNEQEARQSTASRDRTADPLLLGTETPGQETSQVRCERCGARRASFYQLQTRSADEPMTTFYRCLECGNQWRE</sequence>
<dbReference type="GO" id="GO:0005666">
    <property type="term" value="C:RNA polymerase III complex"/>
    <property type="evidence" value="ECO:0007669"/>
    <property type="project" value="TreeGrafter"/>
</dbReference>
<dbReference type="OrthoDB" id="282152at2759"/>
<dbReference type="SMART" id="SM00440">
    <property type="entry name" value="ZnF_C2C2"/>
    <property type="match status" value="1"/>
</dbReference>
<feature type="zinc finger region" description="C4-type" evidence="9">
    <location>
        <begin position="4"/>
        <end position="32"/>
    </location>
</feature>
<dbReference type="GO" id="GO:0008270">
    <property type="term" value="F:zinc ion binding"/>
    <property type="evidence" value="ECO:0007669"/>
    <property type="project" value="UniProtKB-KW"/>
</dbReference>
<keyword evidence="6 7" id="KW-0539">Nucleus</keyword>
<reference evidence="12 13" key="1">
    <citation type="journal article" date="2020" name="J. Phycol.">
        <title>Comparative genome analysis reveals Cyanidiococcus gen. nov., a new extremophilic red algal genus sister to Cyanidioschyzon (Cyanidioschyzonaceae, Rhodophyta).</title>
        <authorList>
            <person name="Liu S.-L."/>
            <person name="Chiang Y.-R."/>
            <person name="Yoon H.S."/>
            <person name="Fu H.-Y."/>
        </authorList>
    </citation>
    <scope>NUCLEOTIDE SEQUENCE [LARGE SCALE GENOMIC DNA]</scope>
    <source>
        <strain evidence="12 13">THAL066</strain>
    </source>
</reference>
<feature type="binding site" evidence="8">
    <location>
        <position position="117"/>
    </location>
    <ligand>
        <name>Zn(2+)</name>
        <dbReference type="ChEBI" id="CHEBI:29105"/>
        <label>2</label>
    </ligand>
</feature>
<keyword evidence="3 8" id="KW-0479">Metal-binding</keyword>
<feature type="binding site" evidence="8">
    <location>
        <position position="7"/>
    </location>
    <ligand>
        <name>Zn(2+)</name>
        <dbReference type="ChEBI" id="CHEBI:29105"/>
        <label>1</label>
    </ligand>
</feature>
<dbReference type="GO" id="GO:0003676">
    <property type="term" value="F:nucleic acid binding"/>
    <property type="evidence" value="ECO:0007669"/>
    <property type="project" value="InterPro"/>
</dbReference>
<dbReference type="InterPro" id="IPR012164">
    <property type="entry name" value="Rpa12/Rpb9/Rpc10/TFS"/>
</dbReference>
<dbReference type="AlphaFoldDB" id="A0A7J7IJ90"/>
<accession>A0A7J7IJ90</accession>
<feature type="binding site" evidence="8">
    <location>
        <position position="89"/>
    </location>
    <ligand>
        <name>Zn(2+)</name>
        <dbReference type="ChEBI" id="CHEBI:29105"/>
        <label>2</label>
    </ligand>
</feature>
<protein>
    <recommendedName>
        <fullName evidence="7">DNA-directed RNA polymerase subunit</fullName>
    </recommendedName>
</protein>
<evidence type="ECO:0000256" key="9">
    <source>
        <dbReference type="PIRSR" id="PIRSR005586-2"/>
    </source>
</evidence>
<comment type="similarity">
    <text evidence="7">Belongs to the archaeal rpoM/eukaryotic RPA12/RPB9/RPC11 RNA polymerase family.</text>
</comment>
<dbReference type="Proteomes" id="UP000530660">
    <property type="component" value="Unassembled WGS sequence"/>
</dbReference>
<dbReference type="PROSITE" id="PS00466">
    <property type="entry name" value="ZF_TFIIS_1"/>
    <property type="match status" value="1"/>
</dbReference>
<dbReference type="PIRSF" id="PIRSF005586">
    <property type="entry name" value="RNApol_RpoM"/>
    <property type="match status" value="1"/>
</dbReference>
<feature type="binding site" evidence="8">
    <location>
        <position position="92"/>
    </location>
    <ligand>
        <name>Zn(2+)</name>
        <dbReference type="ChEBI" id="CHEBI:29105"/>
        <label>2</label>
    </ligand>
</feature>
<dbReference type="InterPro" id="IPR001222">
    <property type="entry name" value="Znf_TFIIS"/>
</dbReference>
<feature type="binding site" evidence="8">
    <location>
        <position position="29"/>
    </location>
    <ligand>
        <name>Zn(2+)</name>
        <dbReference type="ChEBI" id="CHEBI:29105"/>
        <label>1</label>
    </ligand>
</feature>
<organism evidence="12 13">
    <name type="scientific">Cyanidiococcus yangmingshanensis</name>
    <dbReference type="NCBI Taxonomy" id="2690220"/>
    <lineage>
        <taxon>Eukaryota</taxon>
        <taxon>Rhodophyta</taxon>
        <taxon>Bangiophyceae</taxon>
        <taxon>Cyanidiales</taxon>
        <taxon>Cyanidiaceae</taxon>
        <taxon>Cyanidiococcus</taxon>
    </lineage>
</organism>
<dbReference type="PROSITE" id="PS51133">
    <property type="entry name" value="ZF_TFIIS_2"/>
    <property type="match status" value="1"/>
</dbReference>
<feature type="binding site" evidence="8">
    <location>
        <position position="4"/>
    </location>
    <ligand>
        <name>Zn(2+)</name>
        <dbReference type="ChEBI" id="CHEBI:29105"/>
        <label>1</label>
    </ligand>
</feature>
<feature type="region of interest" description="Disordered" evidence="10">
    <location>
        <begin position="56"/>
        <end position="82"/>
    </location>
</feature>
<keyword evidence="7" id="KW-0804">Transcription</keyword>
<dbReference type="EMBL" id="VWRR01000008">
    <property type="protein sequence ID" value="KAF6003145.1"/>
    <property type="molecule type" value="Genomic_DNA"/>
</dbReference>
<dbReference type="Gene3D" id="2.20.25.10">
    <property type="match status" value="1"/>
</dbReference>
<feature type="binding site" evidence="8">
    <location>
        <position position="120"/>
    </location>
    <ligand>
        <name>Zn(2+)</name>
        <dbReference type="ChEBI" id="CHEBI:29105"/>
        <label>2</label>
    </ligand>
</feature>
<evidence type="ECO:0000256" key="10">
    <source>
        <dbReference type="SAM" id="MobiDB-lite"/>
    </source>
</evidence>
<dbReference type="InterPro" id="IPR034014">
    <property type="entry name" value="Zn_ribbon_RPC11_C"/>
</dbReference>
<keyword evidence="2 7" id="KW-0240">DNA-directed RNA polymerase</keyword>
<dbReference type="Pfam" id="PF01096">
    <property type="entry name" value="Zn_ribbon_TFIIS"/>
    <property type="match status" value="1"/>
</dbReference>
<evidence type="ECO:0000256" key="2">
    <source>
        <dbReference type="ARBA" id="ARBA00022478"/>
    </source>
</evidence>
<dbReference type="GO" id="GO:0003899">
    <property type="term" value="F:DNA-directed RNA polymerase activity"/>
    <property type="evidence" value="ECO:0007669"/>
    <property type="project" value="InterPro"/>
</dbReference>
<keyword evidence="5 8" id="KW-0862">Zinc</keyword>
<comment type="function">
    <text evidence="7">DNA-dependent RNA polymerase catalyzes the transcription of DNA into RNA using the four ribonucleoside triphosphates as substrates.</text>
</comment>
<evidence type="ECO:0000256" key="6">
    <source>
        <dbReference type="ARBA" id="ARBA00023242"/>
    </source>
</evidence>
<comment type="subcellular location">
    <subcellularLocation>
        <location evidence="1 7">Nucleus</location>
    </subcellularLocation>
</comment>
<gene>
    <name evidence="12" type="primary">RPC11</name>
    <name evidence="12" type="ORF">F1559_004606</name>
</gene>
<evidence type="ECO:0000256" key="4">
    <source>
        <dbReference type="ARBA" id="ARBA00022771"/>
    </source>
</evidence>